<comment type="catalytic activity">
    <reaction evidence="1">
        <text>Hydrolysis of terminal non-reducing N-acetyl-D-hexosamine residues in N-acetyl-beta-D-hexosaminides.</text>
        <dbReference type="EC" id="3.2.1.52"/>
    </reaction>
</comment>
<dbReference type="PANTHER" id="PTHR30480:SF13">
    <property type="entry name" value="BETA-HEXOSAMINIDASE"/>
    <property type="match status" value="1"/>
</dbReference>
<dbReference type="GO" id="GO:0016787">
    <property type="term" value="F:hydrolase activity"/>
    <property type="evidence" value="ECO:0007669"/>
    <property type="project" value="UniProtKB-KW"/>
</dbReference>
<evidence type="ECO:0000256" key="2">
    <source>
        <dbReference type="ARBA" id="ARBA00005336"/>
    </source>
</evidence>
<accession>A0ABT0GU48</accession>
<dbReference type="Gene3D" id="3.20.20.300">
    <property type="entry name" value="Glycoside hydrolase, family 3, N-terminal domain"/>
    <property type="match status" value="1"/>
</dbReference>
<evidence type="ECO:0000256" key="3">
    <source>
        <dbReference type="ARBA" id="ARBA00012663"/>
    </source>
</evidence>
<dbReference type="InterPro" id="IPR017853">
    <property type="entry name" value="GH"/>
</dbReference>
<dbReference type="SUPFAM" id="SSF51445">
    <property type="entry name" value="(Trans)glycosidases"/>
    <property type="match status" value="1"/>
</dbReference>
<protein>
    <recommendedName>
        <fullName evidence="3">beta-N-acetylhexosaminidase</fullName>
        <ecNumber evidence="3">3.2.1.52</ecNumber>
    </recommendedName>
</protein>
<comment type="similarity">
    <text evidence="2">Belongs to the glycosyl hydrolase 3 family.</text>
</comment>
<dbReference type="InterPro" id="IPR036962">
    <property type="entry name" value="Glyco_hydro_3_N_sf"/>
</dbReference>
<dbReference type="InterPro" id="IPR001764">
    <property type="entry name" value="Glyco_hydro_3_N"/>
</dbReference>
<dbReference type="EMBL" id="JALNMJ010000007">
    <property type="protein sequence ID" value="MCK7612959.1"/>
    <property type="molecule type" value="Genomic_DNA"/>
</dbReference>
<sequence length="403" mass="43699">MPDSSEIDMRFSSRLSVGVLVALLTLSAGRGPALADRPDLPAEVAAEDKIGLETKIGQMILVGFLGNAPGSAGFKRVREQLRSGEVGGVLYLGRNLKNRTTVCRMNAALSSVAPTGLPPLIAIDQEGGTVQRLKRHHGFPQTASAKHMARRKSPAEAALVYGVLARGLADWGFTLNLGPVADVDINPRNPIIGRLNRSFSGDPGRVADYAAAFVDAHRDQGVLTALKHFPGHGSSRRDSHRGAVDISRTWSEKELKPFQRLIDEDRADLIMTAHVINRALQEDRTRVPVSLSQRALRDVLRGDLGYSGVIISDDLQMNAIRRSFSLEQAVLRAVAASTDILLFANDKRPDPEIPAKVANILLKAVMENPALREQIDAAYGRIRTLKARLAVQDPERCSLSAGQ</sequence>
<evidence type="ECO:0000256" key="4">
    <source>
        <dbReference type="ARBA" id="ARBA00022801"/>
    </source>
</evidence>
<organism evidence="7 8">
    <name type="scientific">Roseibium sediminicola</name>
    <dbReference type="NCBI Taxonomy" id="2933272"/>
    <lineage>
        <taxon>Bacteria</taxon>
        <taxon>Pseudomonadati</taxon>
        <taxon>Pseudomonadota</taxon>
        <taxon>Alphaproteobacteria</taxon>
        <taxon>Hyphomicrobiales</taxon>
        <taxon>Stappiaceae</taxon>
        <taxon>Roseibium</taxon>
    </lineage>
</organism>
<keyword evidence="8" id="KW-1185">Reference proteome</keyword>
<dbReference type="EC" id="3.2.1.52" evidence="3"/>
<evidence type="ECO:0000256" key="5">
    <source>
        <dbReference type="ARBA" id="ARBA00023295"/>
    </source>
</evidence>
<proteinExistence type="inferred from homology"/>
<dbReference type="InterPro" id="IPR050226">
    <property type="entry name" value="NagZ_Beta-hexosaminidase"/>
</dbReference>
<gene>
    <name evidence="7" type="ORF">M0H32_12355</name>
</gene>
<dbReference type="PANTHER" id="PTHR30480">
    <property type="entry name" value="BETA-HEXOSAMINIDASE-RELATED"/>
    <property type="match status" value="1"/>
</dbReference>
<evidence type="ECO:0000256" key="1">
    <source>
        <dbReference type="ARBA" id="ARBA00001231"/>
    </source>
</evidence>
<evidence type="ECO:0000313" key="7">
    <source>
        <dbReference type="EMBL" id="MCK7612959.1"/>
    </source>
</evidence>
<keyword evidence="5" id="KW-0326">Glycosidase</keyword>
<name>A0ABT0GU48_9HYPH</name>
<evidence type="ECO:0000259" key="6">
    <source>
        <dbReference type="Pfam" id="PF00933"/>
    </source>
</evidence>
<keyword evidence="4 7" id="KW-0378">Hydrolase</keyword>
<reference evidence="7" key="1">
    <citation type="submission" date="2022-04" db="EMBL/GenBank/DDBJ databases">
        <title>Roseibium sp. CAU 1639 isolated from mud.</title>
        <authorList>
            <person name="Kim W."/>
        </authorList>
    </citation>
    <scope>NUCLEOTIDE SEQUENCE</scope>
    <source>
        <strain evidence="7">CAU 1639</strain>
    </source>
</reference>
<dbReference type="Proteomes" id="UP001431221">
    <property type="component" value="Unassembled WGS sequence"/>
</dbReference>
<comment type="caution">
    <text evidence="7">The sequence shown here is derived from an EMBL/GenBank/DDBJ whole genome shotgun (WGS) entry which is preliminary data.</text>
</comment>
<feature type="domain" description="Glycoside hydrolase family 3 N-terminal" evidence="6">
    <location>
        <begin position="52"/>
        <end position="384"/>
    </location>
</feature>
<dbReference type="Pfam" id="PF00933">
    <property type="entry name" value="Glyco_hydro_3"/>
    <property type="match status" value="1"/>
</dbReference>
<dbReference type="RefSeq" id="WP_248154349.1">
    <property type="nucleotide sequence ID" value="NZ_JALNMJ010000007.1"/>
</dbReference>
<evidence type="ECO:0000313" key="8">
    <source>
        <dbReference type="Proteomes" id="UP001431221"/>
    </source>
</evidence>